<sequence>MKAKFITTFISYNGKKLQILKPVIKFENTYVIETAPKVFIIFGNEEELKLLANLFNLVSCQKDVLIYLPVKKKSIPTYLKNWSNYVKQRDLVILHHSTQFKTKNWKQLREKIRKSHKVISLDLRLPTWDKNQLRKDFERINYKENKEFLDLKIYAETLFMMSSSRIYYLIAYDTEHVSINGKMLFEKYPGFHEHEHLNNYLRDPYLSNKGNGFALTVDFYDKDLWGE</sequence>
<accession>A0ABU8HGX0</accession>
<protein>
    <submittedName>
        <fullName evidence="1">Uncharacterized protein</fullName>
    </submittedName>
</protein>
<evidence type="ECO:0000313" key="2">
    <source>
        <dbReference type="Proteomes" id="UP001312865"/>
    </source>
</evidence>
<dbReference type="EMBL" id="JBBAXC010000013">
    <property type="protein sequence ID" value="MEI5908412.1"/>
    <property type="molecule type" value="Genomic_DNA"/>
</dbReference>
<evidence type="ECO:0000313" key="1">
    <source>
        <dbReference type="EMBL" id="MEI5908412.1"/>
    </source>
</evidence>
<comment type="caution">
    <text evidence="1">The sequence shown here is derived from an EMBL/GenBank/DDBJ whole genome shotgun (WGS) entry which is preliminary data.</text>
</comment>
<keyword evidence="2" id="KW-1185">Reference proteome</keyword>
<proteinExistence type="predicted"/>
<organism evidence="1 2">
    <name type="scientific">Bacillus spongiae</name>
    <dbReference type="NCBI Taxonomy" id="2683610"/>
    <lineage>
        <taxon>Bacteria</taxon>
        <taxon>Bacillati</taxon>
        <taxon>Bacillota</taxon>
        <taxon>Bacilli</taxon>
        <taxon>Bacillales</taxon>
        <taxon>Bacillaceae</taxon>
        <taxon>Bacillus</taxon>
    </lineage>
</organism>
<gene>
    <name evidence="1" type="ORF">WAK64_15280</name>
</gene>
<name>A0ABU8HGX0_9BACI</name>
<dbReference type="RefSeq" id="WP_336587861.1">
    <property type="nucleotide sequence ID" value="NZ_JBBAXC010000013.1"/>
</dbReference>
<reference evidence="1 2" key="1">
    <citation type="journal article" date="2018" name="J. Microbiol.">
        <title>Bacillus spongiae sp. nov., isolated from sponge of Jeju Island.</title>
        <authorList>
            <person name="Lee G.E."/>
            <person name="Im W.T."/>
            <person name="Park J.S."/>
        </authorList>
    </citation>
    <scope>NUCLEOTIDE SEQUENCE [LARGE SCALE GENOMIC DNA]</scope>
    <source>
        <strain evidence="1 2">135PIL107-10</strain>
    </source>
</reference>
<dbReference type="Proteomes" id="UP001312865">
    <property type="component" value="Unassembled WGS sequence"/>
</dbReference>